<dbReference type="GO" id="GO:0000107">
    <property type="term" value="F:imidazoleglycerol-phosphate synthase activity"/>
    <property type="evidence" value="ECO:0007669"/>
    <property type="project" value="UniProtKB-UniRule"/>
</dbReference>
<dbReference type="InterPro" id="IPR017926">
    <property type="entry name" value="GATASE"/>
</dbReference>
<feature type="active site" evidence="10">
    <location>
        <position position="242"/>
    </location>
</feature>
<keyword evidence="15" id="KW-1185">Reference proteome</keyword>
<feature type="binding site" evidence="11">
    <location>
        <position position="481"/>
    </location>
    <ligand>
        <name>substrate</name>
    </ligand>
</feature>
<evidence type="ECO:0000256" key="5">
    <source>
        <dbReference type="ARBA" id="ARBA00023102"/>
    </source>
</evidence>
<dbReference type="EMBL" id="JAGTXO010000050">
    <property type="protein sequence ID" value="KAG8458516.1"/>
    <property type="molecule type" value="Genomic_DNA"/>
</dbReference>
<feature type="region of interest" description="PRFAR binding" evidence="11">
    <location>
        <begin position="486"/>
        <end position="487"/>
    </location>
</feature>
<dbReference type="Proteomes" id="UP000751190">
    <property type="component" value="Unassembled WGS sequence"/>
</dbReference>
<dbReference type="InterPro" id="IPR013785">
    <property type="entry name" value="Aldolase_TIM"/>
</dbReference>
<dbReference type="OrthoDB" id="10254903at2759"/>
<organism evidence="14 15">
    <name type="scientific">Diacronema lutheri</name>
    <name type="common">Unicellular marine alga</name>
    <name type="synonym">Monochrysis lutheri</name>
    <dbReference type="NCBI Taxonomy" id="2081491"/>
    <lineage>
        <taxon>Eukaryota</taxon>
        <taxon>Haptista</taxon>
        <taxon>Haptophyta</taxon>
        <taxon>Pavlovophyceae</taxon>
        <taxon>Pavlovales</taxon>
        <taxon>Pavlovaceae</taxon>
        <taxon>Diacronema</taxon>
    </lineage>
</organism>
<dbReference type="InterPro" id="IPR004651">
    <property type="entry name" value="HisF"/>
</dbReference>
<name>A0A8J5X1P8_DIALT</name>
<dbReference type="Gene3D" id="3.40.50.880">
    <property type="match status" value="1"/>
</dbReference>
<dbReference type="InterPro" id="IPR014640">
    <property type="entry name" value="IGPS_HisHF"/>
</dbReference>
<dbReference type="Pfam" id="PF00977">
    <property type="entry name" value="His_biosynth"/>
    <property type="match status" value="1"/>
</dbReference>
<dbReference type="PIRSF" id="PIRSF036936">
    <property type="entry name" value="IGPS_HisHF"/>
    <property type="match status" value="1"/>
</dbReference>
<evidence type="ECO:0000256" key="2">
    <source>
        <dbReference type="ARBA" id="ARBA00022605"/>
    </source>
</evidence>
<evidence type="ECO:0000256" key="7">
    <source>
        <dbReference type="ARBA" id="ARBA00047838"/>
    </source>
</evidence>
<dbReference type="CDD" id="cd01748">
    <property type="entry name" value="GATase1_IGP_Synthase"/>
    <property type="match status" value="1"/>
</dbReference>
<evidence type="ECO:0000256" key="9">
    <source>
        <dbReference type="PIRNR" id="PIRNR036936"/>
    </source>
</evidence>
<dbReference type="EC" id="3.5.1.2" evidence="9"/>
<protein>
    <recommendedName>
        <fullName evidence="9">Imidazole glycerol phosphate synthase hisHF</fullName>
    </recommendedName>
    <domain>
        <recommendedName>
            <fullName evidence="9">Glutaminase</fullName>
            <ecNumber evidence="9">3.5.1.2</ecNumber>
        </recommendedName>
    </domain>
    <domain>
        <recommendedName>
            <fullName evidence="9">Cyclase</fullName>
        </recommendedName>
    </domain>
</protein>
<evidence type="ECO:0000256" key="4">
    <source>
        <dbReference type="ARBA" id="ARBA00022962"/>
    </source>
</evidence>
<feature type="active site" description="For GATase activity" evidence="10">
    <location>
        <position position="81"/>
    </location>
</feature>
<dbReference type="NCBIfam" id="TIGR01855">
    <property type="entry name" value="IMP_synth_hisH"/>
    <property type="match status" value="1"/>
</dbReference>
<dbReference type="UniPathway" id="UPA00031">
    <property type="reaction ID" value="UER00010"/>
</dbReference>
<evidence type="ECO:0000256" key="3">
    <source>
        <dbReference type="ARBA" id="ARBA00022801"/>
    </source>
</evidence>
<dbReference type="InterPro" id="IPR029062">
    <property type="entry name" value="Class_I_gatase-like"/>
</dbReference>
<dbReference type="PROSITE" id="PS51273">
    <property type="entry name" value="GATASE_TYPE_1"/>
    <property type="match status" value="1"/>
</dbReference>
<keyword evidence="6 9" id="KW-0456">Lyase</keyword>
<dbReference type="InterPro" id="IPR050064">
    <property type="entry name" value="IGPS_HisA/HisF"/>
</dbReference>
<sequence length="561" mass="59229">MVTVSLLDYGAGNVRSVRNALSKLGYRVVDIDKPEQLRSAQVVVFPGVGSFGAAMSFLEQKGFLEPLREHVRADRPFVGICLGMQTLFEGSEESPGVHGLGVLPGVVRRFQIPDSAHPLAVPQIGWNGFAPYKQSPALAGLDEDSCVYYVHSYYVPMADELHDWILTTTTYGVDYVSAVQRGNVLATQFHPEKSSKTGLAILDNHLRAVAAGAAVPRAPPALESVRASAQTRPRKRVVACLDVRTNDDGDLVVTKGDSYNVREVSAAAAASAPPGGKGAVRNLGKPVALASRYYEEGADEITFLNITGFRDSPLGDLPMLSLLVEASQTLFVPLAVGGGIRDYVDAQGVAHSALDVAAAYFRAGADKVSIGSEAVVAAKAYWARGGCGDGSSCIEQIAHVYGRQAVVISVDPRRVWVDAPAAAGAHKDACVESPQGALGPAGERFCWYECTVKGGREGSDLDVVQLARGCEALGAGEMLLNSIDADGQNRGFDIALVSQVKRAVTVPVIASSGAGCVEHFSSVFAETDVEAALAAGIFHRKEVSVADVKLHLKAKGIAYRP</sequence>
<dbReference type="PANTHER" id="PTHR21235:SF2">
    <property type="entry name" value="IMIDAZOLE GLYCEROL PHOSPHATE SYNTHASE HISHF"/>
    <property type="match status" value="1"/>
</dbReference>
<keyword evidence="3 9" id="KW-0378">Hydrolase</keyword>
<evidence type="ECO:0000259" key="13">
    <source>
        <dbReference type="Pfam" id="PF00117"/>
    </source>
</evidence>
<dbReference type="InterPro" id="IPR010139">
    <property type="entry name" value="Imidazole-glycPsynth_HisH"/>
</dbReference>
<comment type="pathway">
    <text evidence="1 9">Amino-acid biosynthesis; L-histidine biosynthesis; L-histidine from 5-phospho-alpha-D-ribose 1-diphosphate: step 5/9.</text>
</comment>
<evidence type="ECO:0000256" key="11">
    <source>
        <dbReference type="PIRSR" id="PIRSR036936-2"/>
    </source>
</evidence>
<feature type="binding site" evidence="11">
    <location>
        <position position="339"/>
    </location>
    <ligand>
        <name>substrate</name>
    </ligand>
</feature>
<comment type="catalytic activity">
    <reaction evidence="7 9">
        <text>5-[(5-phospho-1-deoxy-D-ribulos-1-ylimino)methylamino]-1-(5-phospho-beta-D-ribosyl)imidazole-4-carboxamide + L-glutamine = D-erythro-1-(imidazol-4-yl)glycerol 3-phosphate + 5-amino-1-(5-phospho-beta-D-ribosyl)imidazole-4-carboxamide + L-glutamate + H(+)</text>
        <dbReference type="Rhea" id="RHEA:24793"/>
        <dbReference type="ChEBI" id="CHEBI:15378"/>
        <dbReference type="ChEBI" id="CHEBI:29985"/>
        <dbReference type="ChEBI" id="CHEBI:58278"/>
        <dbReference type="ChEBI" id="CHEBI:58359"/>
        <dbReference type="ChEBI" id="CHEBI:58475"/>
        <dbReference type="ChEBI" id="CHEBI:58525"/>
        <dbReference type="EC" id="4.3.2.10"/>
    </reaction>
</comment>
<comment type="function">
    <text evidence="9">IGPS catalyzes the conversion of PRFAR and glutamine to IGP, AICAR and glutamate. The glutaminase domain produces the ammonia necessary for the cyclase domain to produce IGP and AICAR from PRFAR. The ammonia is channeled to the active site of the cyclase domain.</text>
</comment>
<dbReference type="GO" id="GO:0000105">
    <property type="term" value="P:L-histidine biosynthetic process"/>
    <property type="evidence" value="ECO:0007669"/>
    <property type="project" value="UniProtKB-UniRule"/>
</dbReference>
<dbReference type="HAMAP" id="MF_00278">
    <property type="entry name" value="HisH"/>
    <property type="match status" value="1"/>
</dbReference>
<dbReference type="PANTHER" id="PTHR21235">
    <property type="entry name" value="IMIDAZOLE GLYCEROL PHOSPHATE SYNTHASE SUBUNIT HISF/H IGP SYNTHASE SUBUNIT HISF/H"/>
    <property type="match status" value="1"/>
</dbReference>
<dbReference type="SUPFAM" id="SSF52317">
    <property type="entry name" value="Class I glutamine amidotransferase-like"/>
    <property type="match status" value="1"/>
</dbReference>
<feature type="domain" description="Glutamine amidotransferase" evidence="13">
    <location>
        <begin position="6"/>
        <end position="206"/>
    </location>
</feature>
<evidence type="ECO:0000313" key="15">
    <source>
        <dbReference type="Proteomes" id="UP000751190"/>
    </source>
</evidence>
<dbReference type="CDD" id="cd04731">
    <property type="entry name" value="HisF"/>
    <property type="match status" value="1"/>
</dbReference>
<feature type="active site" description="For GATase activity" evidence="10">
    <location>
        <position position="190"/>
    </location>
</feature>
<dbReference type="GO" id="GO:0004359">
    <property type="term" value="F:glutaminase activity"/>
    <property type="evidence" value="ECO:0007669"/>
    <property type="project" value="UniProtKB-EC"/>
</dbReference>
<gene>
    <name evidence="14" type="ORF">KFE25_003051</name>
</gene>
<dbReference type="GO" id="GO:0016829">
    <property type="term" value="F:lyase activity"/>
    <property type="evidence" value="ECO:0007669"/>
    <property type="project" value="UniProtKB-KW"/>
</dbReference>
<evidence type="ECO:0000256" key="12">
    <source>
        <dbReference type="RuleBase" id="RU003657"/>
    </source>
</evidence>
<feature type="binding site" description="covalent" evidence="11">
    <location>
        <position position="81"/>
    </location>
    <ligand>
        <name>L-glutamine</name>
        <dbReference type="ChEBI" id="CHEBI:58359"/>
    </ligand>
</feature>
<feature type="region of interest" description="PRFAR binding" evidence="11">
    <location>
        <begin position="535"/>
        <end position="536"/>
    </location>
</feature>
<feature type="active site" evidence="10">
    <location>
        <position position="411"/>
    </location>
</feature>
<evidence type="ECO:0000313" key="14">
    <source>
        <dbReference type="EMBL" id="KAG8458516.1"/>
    </source>
</evidence>
<dbReference type="OMA" id="GNYGHFV"/>
<dbReference type="SUPFAM" id="SSF51366">
    <property type="entry name" value="Ribulose-phoshate binding barrel"/>
    <property type="match status" value="1"/>
</dbReference>
<comment type="similarity">
    <text evidence="12">Belongs to the HisA/HisF family.</text>
</comment>
<feature type="region of interest" description="PRFAR binding" evidence="11">
    <location>
        <begin position="371"/>
        <end position="372"/>
    </location>
</feature>
<keyword evidence="9" id="KW-0511">Multifunctional enzyme</keyword>
<dbReference type="Gene3D" id="3.20.20.70">
    <property type="entry name" value="Aldolase class I"/>
    <property type="match status" value="1"/>
</dbReference>
<evidence type="ECO:0000256" key="6">
    <source>
        <dbReference type="ARBA" id="ARBA00023239"/>
    </source>
</evidence>
<dbReference type="InterPro" id="IPR011060">
    <property type="entry name" value="RibuloseP-bd_barrel"/>
</dbReference>
<comment type="caution">
    <text evidence="14">The sequence shown here is derived from an EMBL/GenBank/DDBJ whole genome shotgun (WGS) entry which is preliminary data.</text>
</comment>
<evidence type="ECO:0000256" key="10">
    <source>
        <dbReference type="PIRSR" id="PIRSR036936-1"/>
    </source>
</evidence>
<keyword evidence="4 9" id="KW-0315">Glutamine amidotransferase</keyword>
<proteinExistence type="inferred from homology"/>
<keyword evidence="2 9" id="KW-0028">Amino-acid biosynthesis</keyword>
<evidence type="ECO:0000256" key="1">
    <source>
        <dbReference type="ARBA" id="ARBA00005091"/>
    </source>
</evidence>
<dbReference type="InterPro" id="IPR006062">
    <property type="entry name" value="His_biosynth"/>
</dbReference>
<dbReference type="Pfam" id="PF00117">
    <property type="entry name" value="GATase"/>
    <property type="match status" value="1"/>
</dbReference>
<dbReference type="AlphaFoldDB" id="A0A8J5X1P8"/>
<accession>A0A8J5X1P8</accession>
<reference evidence="14" key="1">
    <citation type="submission" date="2021-05" db="EMBL/GenBank/DDBJ databases">
        <title>The genome of the haptophyte Pavlova lutheri (Diacronema luteri, Pavlovales) - a model for lipid biosynthesis in eukaryotic algae.</title>
        <authorList>
            <person name="Hulatt C.J."/>
            <person name="Posewitz M.C."/>
        </authorList>
    </citation>
    <scope>NUCLEOTIDE SEQUENCE</scope>
    <source>
        <strain evidence="14">NIVA-4/92</strain>
    </source>
</reference>
<keyword evidence="5 9" id="KW-0368">Histidine biosynthesis</keyword>
<feature type="active site" description="For GATase activity" evidence="10">
    <location>
        <position position="192"/>
    </location>
</feature>
<evidence type="ECO:0000256" key="8">
    <source>
        <dbReference type="ARBA" id="ARBA00049534"/>
    </source>
</evidence>
<feature type="region of interest" description="PRFAR binding" evidence="11">
    <location>
        <begin position="512"/>
        <end position="513"/>
    </location>
</feature>
<dbReference type="PROSITE" id="PS51274">
    <property type="entry name" value="GATASE_COBBQ"/>
    <property type="match status" value="1"/>
</dbReference>
<comment type="similarity">
    <text evidence="9">In the C-terminal section; belongs to the HisA/HisF family.</text>
</comment>
<comment type="catalytic activity">
    <reaction evidence="8 9">
        <text>L-glutamine + H2O = L-glutamate + NH4(+)</text>
        <dbReference type="Rhea" id="RHEA:15889"/>
        <dbReference type="ChEBI" id="CHEBI:15377"/>
        <dbReference type="ChEBI" id="CHEBI:28938"/>
        <dbReference type="ChEBI" id="CHEBI:29985"/>
        <dbReference type="ChEBI" id="CHEBI:58359"/>
        <dbReference type="EC" id="3.5.1.2"/>
    </reaction>
</comment>
<feature type="region of interest" description="PRFAR binding" evidence="11">
    <location>
        <begin position="409"/>
        <end position="411"/>
    </location>
</feature>